<feature type="region of interest" description="Disordered" evidence="3">
    <location>
        <begin position="35"/>
        <end position="59"/>
    </location>
</feature>
<dbReference type="Proteomes" id="UP001159405">
    <property type="component" value="Unassembled WGS sequence"/>
</dbReference>
<accession>A0ABN8N7X0</accession>
<reference evidence="4 5" key="1">
    <citation type="submission" date="2022-05" db="EMBL/GenBank/DDBJ databases">
        <authorList>
            <consortium name="Genoscope - CEA"/>
            <person name="William W."/>
        </authorList>
    </citation>
    <scope>NUCLEOTIDE SEQUENCE [LARGE SCALE GENOMIC DNA]</scope>
</reference>
<proteinExistence type="predicted"/>
<evidence type="ECO:0000256" key="2">
    <source>
        <dbReference type="ARBA" id="ARBA00023242"/>
    </source>
</evidence>
<feature type="region of interest" description="Disordered" evidence="3">
    <location>
        <begin position="1121"/>
        <end position="1173"/>
    </location>
</feature>
<organism evidence="4 5">
    <name type="scientific">Porites lobata</name>
    <dbReference type="NCBI Taxonomy" id="104759"/>
    <lineage>
        <taxon>Eukaryota</taxon>
        <taxon>Metazoa</taxon>
        <taxon>Cnidaria</taxon>
        <taxon>Anthozoa</taxon>
        <taxon>Hexacorallia</taxon>
        <taxon>Scleractinia</taxon>
        <taxon>Fungiina</taxon>
        <taxon>Poritidae</taxon>
        <taxon>Porites</taxon>
    </lineage>
</organism>
<feature type="region of interest" description="Disordered" evidence="3">
    <location>
        <begin position="680"/>
        <end position="738"/>
    </location>
</feature>
<gene>
    <name evidence="4" type="ORF">PLOB_00000900</name>
</gene>
<dbReference type="Pfam" id="PF04931">
    <property type="entry name" value="DNA_pol_phi"/>
    <property type="match status" value="1"/>
</dbReference>
<dbReference type="EMBL" id="CALNXK010000010">
    <property type="protein sequence ID" value="CAH3042379.1"/>
    <property type="molecule type" value="Genomic_DNA"/>
</dbReference>
<comment type="subcellular location">
    <subcellularLocation>
        <location evidence="1">Nucleus</location>
    </subcellularLocation>
</comment>
<feature type="compositionally biased region" description="Polar residues" evidence="3">
    <location>
        <begin position="921"/>
        <end position="930"/>
    </location>
</feature>
<feature type="compositionally biased region" description="Acidic residues" evidence="3">
    <location>
        <begin position="43"/>
        <end position="59"/>
    </location>
</feature>
<keyword evidence="5" id="KW-1185">Reference proteome</keyword>
<dbReference type="InterPro" id="IPR007015">
    <property type="entry name" value="DNA_pol_V/MYBBP1A"/>
</dbReference>
<sequence length="1173" mass="132621">MSSENILSHFWDLASTDERKRLKAASQLLCALDQAQKRHKTEDETEDNKEDDESDDDISCSDELKYSVKRLVKGLASTRKGARQGFATVLTEILSEFACLCPEKVLKLIAKNLEVTGSAKSWEERDSFVGQVFGLVSVLRSQFKEDKITSSDTAWLSLLIERVRELSKKKTYLQELCTKVIVDIFEVVSTDVFVNCVYPSVKEIIEGGWAQATPETLLISLALQRCWGDHLERKLIKSSWKCSYIADKKNYERMAVVLQDSISSHPRIHCVWDEVFLTLFDNPASDVELFWNKVVEDGLFQSTQNRKFLGFQLVRKILPQISARQVPIVFSAHMMRSFINGLSSPKNYLHEAAKQLASSLPVLVNQNRYPEVPNLVLQQLLGRYGNMQFDKLTKTKTVENMLGALQGSGADAFVSWLFEVFEQGALGESGESESRPEKNEELTKIAVLNQLFQLVKKKNLSHKGDWVQEVLFFFIEHAYFQPTEGSDKLPLTSSVREVCEQRFISTMKDLSSSKGMKQENLYKIVLHAKKLLESDEHIVVSKRWTDKTEKAFRSAVKVIEKIQKKGKKRDEGSNQEDKVFELLFCHMALQLFTEPEQVVDILQELKACYEKQKSKSKKDDDSDEPHWVEVLTEVLLSLLTRPTSLFRHVVDHVFTLLAPHLTLNALNMILESFRKGNEGETFEIVDESADEGDEEDMEDEEGNEKETVNSTKDDTDSDVEDDDEEGSSSDEEQDASGDVDEAFRAELQAALGPAVVDVNKEGNSSDEDLDDEAMMQLDDALAAVFKTQLQAKKEKNKKIDATKIVLHFKLRVLDIIEIFIKKQASNPLVLELIEPLLDAAWSSLNSKNFRPLGEKAQGLFTNKLCTLKELPPVSALDPGYIHDKIDHLVEKAMSAPSSSIVTLVSLGFLYLIRVLRGSRSPESTHYTTQKGEGKTNEDMDKTKGSLLDAQRLSAVLNKALKDFMEKRSTHLHPVLFTQLINRFPHLGWCLAPNLVKYLESAVNNFRKCQACAMLMQLMSQKTQERTGHIKEIAPSLQTTLNSLLRKAATSDTELKAKHVRELLKLTTKFINEAKKTENASAFLENDKLMGGVTQILDSELFKKSSDIKSTCSTIRSILTGSNSEKTTNQRKNKKRKLEETEGKTFQSSQTNGGTELTETGSEDIRKRKKKQKN</sequence>
<evidence type="ECO:0000256" key="1">
    <source>
        <dbReference type="ARBA" id="ARBA00004123"/>
    </source>
</evidence>
<evidence type="ECO:0008006" key="6">
    <source>
        <dbReference type="Google" id="ProtNLM"/>
    </source>
</evidence>
<evidence type="ECO:0000256" key="3">
    <source>
        <dbReference type="SAM" id="MobiDB-lite"/>
    </source>
</evidence>
<feature type="compositionally biased region" description="Acidic residues" evidence="3">
    <location>
        <begin position="715"/>
        <end position="738"/>
    </location>
</feature>
<feature type="compositionally biased region" description="Basic and acidic residues" evidence="3">
    <location>
        <begin position="931"/>
        <end position="941"/>
    </location>
</feature>
<feature type="region of interest" description="Disordered" evidence="3">
    <location>
        <begin position="921"/>
        <end position="941"/>
    </location>
</feature>
<dbReference type="PANTHER" id="PTHR13213:SF2">
    <property type="entry name" value="MYB-BINDING PROTEIN 1A"/>
    <property type="match status" value="1"/>
</dbReference>
<evidence type="ECO:0000313" key="4">
    <source>
        <dbReference type="EMBL" id="CAH3042379.1"/>
    </source>
</evidence>
<name>A0ABN8N7X0_9CNID</name>
<dbReference type="PANTHER" id="PTHR13213">
    <property type="entry name" value="MYB-BINDING PROTEIN 1A FAMILY MEMBER"/>
    <property type="match status" value="1"/>
</dbReference>
<evidence type="ECO:0000313" key="5">
    <source>
        <dbReference type="Proteomes" id="UP001159405"/>
    </source>
</evidence>
<feature type="compositionally biased region" description="Polar residues" evidence="3">
    <location>
        <begin position="1143"/>
        <end position="1159"/>
    </location>
</feature>
<feature type="compositionally biased region" description="Basic and acidic residues" evidence="3">
    <location>
        <begin position="704"/>
        <end position="714"/>
    </location>
</feature>
<comment type="caution">
    <text evidence="4">The sequence shown here is derived from an EMBL/GenBank/DDBJ whole genome shotgun (WGS) entry which is preliminary data.</text>
</comment>
<feature type="compositionally biased region" description="Acidic residues" evidence="3">
    <location>
        <begin position="680"/>
        <end position="703"/>
    </location>
</feature>
<protein>
    <recommendedName>
        <fullName evidence="6">Myb-binding protein 1A-like protein</fullName>
    </recommendedName>
</protein>
<keyword evidence="2" id="KW-0539">Nucleus</keyword>